<keyword evidence="6 13" id="KW-0378">Hydrolase</keyword>
<dbReference type="InterPro" id="IPR039529">
    <property type="entry name" value="PGAP1/BST1"/>
</dbReference>
<evidence type="ECO:0000256" key="11">
    <source>
        <dbReference type="ARBA" id="ARBA00023180"/>
    </source>
</evidence>
<dbReference type="InterPro" id="IPR029058">
    <property type="entry name" value="AB_hydrolase_fold"/>
</dbReference>
<organism evidence="16 17">
    <name type="scientific">Betta splendens</name>
    <name type="common">Siamese fighting fish</name>
    <dbReference type="NCBI Taxonomy" id="158456"/>
    <lineage>
        <taxon>Eukaryota</taxon>
        <taxon>Metazoa</taxon>
        <taxon>Chordata</taxon>
        <taxon>Craniata</taxon>
        <taxon>Vertebrata</taxon>
        <taxon>Euteleostomi</taxon>
        <taxon>Actinopterygii</taxon>
        <taxon>Neopterygii</taxon>
        <taxon>Teleostei</taxon>
        <taxon>Neoteleostei</taxon>
        <taxon>Acanthomorphata</taxon>
        <taxon>Anabantaria</taxon>
        <taxon>Anabantiformes</taxon>
        <taxon>Anabantoidei</taxon>
        <taxon>Osphronemidae</taxon>
        <taxon>Betta</taxon>
    </lineage>
</organism>
<evidence type="ECO:0000256" key="10">
    <source>
        <dbReference type="ARBA" id="ARBA00023136"/>
    </source>
</evidence>
<evidence type="ECO:0000259" key="14">
    <source>
        <dbReference type="Pfam" id="PF07819"/>
    </source>
</evidence>
<dbReference type="GO" id="GO:0006505">
    <property type="term" value="P:GPI anchor metabolic process"/>
    <property type="evidence" value="ECO:0007669"/>
    <property type="project" value="TreeGrafter"/>
</dbReference>
<feature type="transmembrane region" description="Helical" evidence="13">
    <location>
        <begin position="830"/>
        <end position="851"/>
    </location>
</feature>
<dbReference type="GO" id="GO:0050185">
    <property type="term" value="F:phosphatidylinositol deacylase activity"/>
    <property type="evidence" value="ECO:0007669"/>
    <property type="project" value="TreeGrafter"/>
</dbReference>
<evidence type="ECO:0000256" key="3">
    <source>
        <dbReference type="ARBA" id="ARBA00015856"/>
    </source>
</evidence>
<dbReference type="CTD" id="80055"/>
<protein>
    <recommendedName>
        <fullName evidence="3 13">GPI inositol-deacylase</fullName>
        <ecNumber evidence="13">3.1.-.-</ecNumber>
    </recommendedName>
</protein>
<dbReference type="GO" id="GO:0005789">
    <property type="term" value="C:endoplasmic reticulum membrane"/>
    <property type="evidence" value="ECO:0007669"/>
    <property type="project" value="UniProtKB-SubCell"/>
</dbReference>
<evidence type="ECO:0000313" key="17">
    <source>
        <dbReference type="RefSeq" id="XP_028992090.1"/>
    </source>
</evidence>
<name>A0A6P7LD66_BETSP</name>
<dbReference type="PANTHER" id="PTHR15495">
    <property type="entry name" value="NEGATIVE REGULATOR OF VESICLE FORMATION-RELATED"/>
    <property type="match status" value="1"/>
</dbReference>
<dbReference type="SUPFAM" id="SSF53474">
    <property type="entry name" value="alpha/beta-Hydrolases"/>
    <property type="match status" value="1"/>
</dbReference>
<accession>A0A6P7LD66</accession>
<dbReference type="FunFam" id="3.40.50.1820:FF:000026">
    <property type="entry name" value="GPI inositol-deacylase"/>
    <property type="match status" value="1"/>
</dbReference>
<evidence type="ECO:0000313" key="16">
    <source>
        <dbReference type="Proteomes" id="UP000515150"/>
    </source>
</evidence>
<evidence type="ECO:0000256" key="8">
    <source>
        <dbReference type="ARBA" id="ARBA00022927"/>
    </source>
</evidence>
<evidence type="ECO:0000256" key="6">
    <source>
        <dbReference type="ARBA" id="ARBA00022801"/>
    </source>
</evidence>
<dbReference type="KEGG" id="bspl:114846972"/>
<keyword evidence="9 13" id="KW-1133">Transmembrane helix</keyword>
<dbReference type="InterPro" id="IPR012908">
    <property type="entry name" value="PGAP1-ab_dom-like"/>
</dbReference>
<dbReference type="InParanoid" id="A0A6P7LD66"/>
<evidence type="ECO:0000256" key="13">
    <source>
        <dbReference type="RuleBase" id="RU365011"/>
    </source>
</evidence>
<dbReference type="Pfam" id="PF25140">
    <property type="entry name" value="PGAP1_TMD"/>
    <property type="match status" value="1"/>
</dbReference>
<dbReference type="Pfam" id="PF07819">
    <property type="entry name" value="PGAP1"/>
    <property type="match status" value="1"/>
</dbReference>
<evidence type="ECO:0000256" key="9">
    <source>
        <dbReference type="ARBA" id="ARBA00022989"/>
    </source>
</evidence>
<dbReference type="Pfam" id="PF24660">
    <property type="entry name" value="PGAP1_3rd"/>
    <property type="match status" value="1"/>
</dbReference>
<proteinExistence type="inferred from homology"/>
<keyword evidence="7 13" id="KW-0256">Endoplasmic reticulum</keyword>
<dbReference type="GO" id="GO:0006888">
    <property type="term" value="P:endoplasmic reticulum to Golgi vesicle-mediated transport"/>
    <property type="evidence" value="ECO:0007669"/>
    <property type="project" value="TreeGrafter"/>
</dbReference>
<keyword evidence="4 13" id="KW-0813">Transport</keyword>
<comment type="caution">
    <text evidence="13">Lacks conserved residue(s) required for the propagation of feature annotation.</text>
</comment>
<dbReference type="EC" id="3.1.-.-" evidence="13"/>
<dbReference type="GO" id="GO:0015031">
    <property type="term" value="P:protein transport"/>
    <property type="evidence" value="ECO:0007669"/>
    <property type="project" value="UniProtKB-KW"/>
</dbReference>
<dbReference type="Gene3D" id="3.40.50.1820">
    <property type="entry name" value="alpha/beta hydrolase"/>
    <property type="match status" value="1"/>
</dbReference>
<comment type="function">
    <text evidence="12 13">GPI inositol-deacylase that catalyzes the remove of the acyl chain linked to the 2-OH position of inositol ring from the GPI-anchored protein (GPI-AP) in the endoplasmic reticulum. Initiates the post-attachment remodeling phase of GPI-AP biogenesis and participates in endoplasmic reticulum (ER)-to-Golgi transport of GPI-anchored protein.</text>
</comment>
<feature type="transmembrane region" description="Helical" evidence="13">
    <location>
        <begin position="866"/>
        <end position="885"/>
    </location>
</feature>
<comment type="subcellular location">
    <subcellularLocation>
        <location evidence="1">Endoplasmic reticulum membrane</location>
        <topology evidence="1">Multi-pass membrane protein</topology>
    </subcellularLocation>
</comment>
<feature type="domain" description="GPI inositol-deacylase transmembrane" evidence="15">
    <location>
        <begin position="592"/>
        <end position="933"/>
    </location>
</feature>
<evidence type="ECO:0000256" key="2">
    <source>
        <dbReference type="ARBA" id="ARBA00006931"/>
    </source>
</evidence>
<comment type="similarity">
    <text evidence="2 13">Belongs to the GPI inositol-deacylase family.</text>
</comment>
<evidence type="ECO:0000256" key="1">
    <source>
        <dbReference type="ARBA" id="ARBA00004477"/>
    </source>
</evidence>
<evidence type="ECO:0000256" key="4">
    <source>
        <dbReference type="ARBA" id="ARBA00022448"/>
    </source>
</evidence>
<dbReference type="PANTHER" id="PTHR15495:SF7">
    <property type="entry name" value="GPI INOSITOL-DEACYLASE"/>
    <property type="match status" value="1"/>
</dbReference>
<sequence length="935" mass="104350">MKLAAVAFYGCALGLLAVGLRELLTGFEENRCSMTYMYEYPEYRRVALPRRVARLFPAYGLYLYGEGVYAQETRDLKLTGAPVLFLPGNAGSYKQARSLGSVALRKAERVEGGLHFNVFTVDFNEELVALYGGSLLHQTHFLHESIKAILKLYKHMKAPPQSVVLVGHSMGGVVARALFTLPRFNTNLVTLIITQASPHLAPVLALDPYLLDFYAAVRQKWVNQGNKLRNVTVLSVGGGYRDYQVRSGLTILPCPSGDLNKLSLVATAVPRTWVSTDHLSIVWCKELVLATVRAFFDLVDPQTRQFTESQEKKISVLKHHFIRHTVRVLGESQDISMPDFPEAWSEVNTLRLAYSTPKEGQIKYFLFALSSRRKAYSHFYCRSNDLEMTGWVYGCVKNGSSCARVVDLSVGTELLPSYKVLILTLTDLSAVTHLVVSASNLNGRQFTVECEWQRREFQTLSVPVPHVWSSGLTASDVVIHSSGLLHTVRLQHFHQVYQAFRINIASQCKVHKDRMPSVYRLQAPWFREDSLTTVGVPSVTEISGMLHTSRPDSDSDALLQLHTAPNCQYKVSIRSSLPGVLGQILRFCGLMVPVYTAVTLLLASEGQFSSILRSRQAADMSHVVSKGLQPLKVNLPVYILHILLSYSWFREAWSILCLPPMDALPSTFPDNAFNVDVAPVEEWPHVLSPLLYILGAAVSYWGTMLLRLIIRLLSLMLAPLHRPSVSRHCGTLGLRSQVFITLCLIVVSMKSCGGLAISAAFLVHLYRVLRLQMTVRSLSHMLNLAPHTYKEAKNGTTDTESLVKSSECNGTPLLSECALQEVKDDLQLHLCLSSLFMLPVLLGAPSFIYWIRNLRYSAQLDPDPCWPLTVPLIVVYMLLINCNTLKLSNSKLLPLTSCLPLPLAITMVTFCPLHLYRVSYFLLLALVPLALCCPL</sequence>
<evidence type="ECO:0000256" key="7">
    <source>
        <dbReference type="ARBA" id="ARBA00022824"/>
    </source>
</evidence>
<dbReference type="GeneID" id="114846972"/>
<dbReference type="AlphaFoldDB" id="A0A6P7LD66"/>
<evidence type="ECO:0000256" key="12">
    <source>
        <dbReference type="ARBA" id="ARBA00093318"/>
    </source>
</evidence>
<dbReference type="Proteomes" id="UP000515150">
    <property type="component" value="Chromosome 21"/>
</dbReference>
<dbReference type="OrthoDB" id="348976at2759"/>
<evidence type="ECO:0000256" key="5">
    <source>
        <dbReference type="ARBA" id="ARBA00022692"/>
    </source>
</evidence>
<gene>
    <name evidence="17" type="primary">pgap1</name>
</gene>
<feature type="transmembrane region" description="Helical" evidence="13">
    <location>
        <begin position="892"/>
        <end position="910"/>
    </location>
</feature>
<keyword evidence="10 13" id="KW-0472">Membrane</keyword>
<feature type="transmembrane region" description="Helical" evidence="13">
    <location>
        <begin position="738"/>
        <end position="766"/>
    </location>
</feature>
<evidence type="ECO:0000259" key="15">
    <source>
        <dbReference type="Pfam" id="PF25140"/>
    </source>
</evidence>
<keyword evidence="5 13" id="KW-0812">Transmembrane</keyword>
<keyword evidence="16" id="KW-1185">Reference proteome</keyword>
<reference evidence="17" key="1">
    <citation type="submission" date="2025-08" db="UniProtKB">
        <authorList>
            <consortium name="RefSeq"/>
        </authorList>
    </citation>
    <scope>IDENTIFICATION</scope>
</reference>
<keyword evidence="11" id="KW-0325">Glycoprotein</keyword>
<keyword evidence="8 13" id="KW-0653">Protein transport</keyword>
<dbReference type="InterPro" id="IPR056824">
    <property type="entry name" value="PGAP1_TMD"/>
</dbReference>
<dbReference type="RefSeq" id="XP_028992090.1">
    <property type="nucleotide sequence ID" value="XM_029136257.3"/>
</dbReference>
<feature type="domain" description="GPI inositol-deacylase PGAP1-like alpha/beta" evidence="14">
    <location>
        <begin position="78"/>
        <end position="297"/>
    </location>
</feature>